<gene>
    <name evidence="7" type="ORF">ACFQRI_02555</name>
</gene>
<comment type="subcellular location">
    <subcellularLocation>
        <location evidence="1">Endomembrane system</location>
        <topology evidence="1">Multi-pass membrane protein</topology>
    </subcellularLocation>
</comment>
<keyword evidence="2 5" id="KW-0812">Transmembrane</keyword>
<protein>
    <submittedName>
        <fullName evidence="7">YkvA family protein</fullName>
    </submittedName>
</protein>
<evidence type="ECO:0000256" key="3">
    <source>
        <dbReference type="ARBA" id="ARBA00022989"/>
    </source>
</evidence>
<sequence>MIVLGGLLVLAGIVVAVVFGGDAGGWLLPVGMITAGLGMAVAGLVARIRRRIPLLAAVRAHRASPVRSPVARLRALPGMLRATARGRNPALPRYQLALWAAALVYLVSPIDFIPDLVPLLGIGDDIGVGTWLLTSLYAESGNYVAVREQQPEPGARGSA</sequence>
<keyword evidence="3 5" id="KW-1133">Transmembrane helix</keyword>
<keyword evidence="8" id="KW-1185">Reference proteome</keyword>
<feature type="transmembrane region" description="Helical" evidence="5">
    <location>
        <begin position="26"/>
        <end position="46"/>
    </location>
</feature>
<dbReference type="Proteomes" id="UP001596504">
    <property type="component" value="Unassembled WGS sequence"/>
</dbReference>
<evidence type="ECO:0000259" key="6">
    <source>
        <dbReference type="Pfam" id="PF06803"/>
    </source>
</evidence>
<dbReference type="EMBL" id="JBHTCJ010000001">
    <property type="protein sequence ID" value="MFC7340278.1"/>
    <property type="molecule type" value="Genomic_DNA"/>
</dbReference>
<evidence type="ECO:0000256" key="2">
    <source>
        <dbReference type="ARBA" id="ARBA00022692"/>
    </source>
</evidence>
<name>A0ABW2LCT3_9PSEU</name>
<dbReference type="RefSeq" id="WP_380663916.1">
    <property type="nucleotide sequence ID" value="NZ_JBHTCJ010000001.1"/>
</dbReference>
<reference evidence="8" key="1">
    <citation type="journal article" date="2019" name="Int. J. Syst. Evol. Microbiol.">
        <title>The Global Catalogue of Microorganisms (GCM) 10K type strain sequencing project: providing services to taxonomists for standard genome sequencing and annotation.</title>
        <authorList>
            <consortium name="The Broad Institute Genomics Platform"/>
            <consortium name="The Broad Institute Genome Sequencing Center for Infectious Disease"/>
            <person name="Wu L."/>
            <person name="Ma J."/>
        </authorList>
    </citation>
    <scope>NUCLEOTIDE SEQUENCE [LARGE SCALE GENOMIC DNA]</scope>
    <source>
        <strain evidence="8">WLHS5</strain>
    </source>
</reference>
<evidence type="ECO:0000313" key="7">
    <source>
        <dbReference type="EMBL" id="MFC7340278.1"/>
    </source>
</evidence>
<feature type="domain" description="DUF1232" evidence="6">
    <location>
        <begin position="96"/>
        <end position="131"/>
    </location>
</feature>
<evidence type="ECO:0000256" key="5">
    <source>
        <dbReference type="SAM" id="Phobius"/>
    </source>
</evidence>
<comment type="caution">
    <text evidence="7">The sequence shown here is derived from an EMBL/GenBank/DDBJ whole genome shotgun (WGS) entry which is preliminary data.</text>
</comment>
<evidence type="ECO:0000256" key="4">
    <source>
        <dbReference type="ARBA" id="ARBA00023136"/>
    </source>
</evidence>
<proteinExistence type="predicted"/>
<keyword evidence="4 5" id="KW-0472">Membrane</keyword>
<dbReference type="Pfam" id="PF06803">
    <property type="entry name" value="DUF1232"/>
    <property type="match status" value="1"/>
</dbReference>
<dbReference type="InterPro" id="IPR010652">
    <property type="entry name" value="DUF1232"/>
</dbReference>
<evidence type="ECO:0000256" key="1">
    <source>
        <dbReference type="ARBA" id="ARBA00004127"/>
    </source>
</evidence>
<accession>A0ABW2LCT3</accession>
<evidence type="ECO:0000313" key="8">
    <source>
        <dbReference type="Proteomes" id="UP001596504"/>
    </source>
</evidence>
<organism evidence="7 8">
    <name type="scientific">Saccharopolyspora griseoalba</name>
    <dbReference type="NCBI Taxonomy" id="1431848"/>
    <lineage>
        <taxon>Bacteria</taxon>
        <taxon>Bacillati</taxon>
        <taxon>Actinomycetota</taxon>
        <taxon>Actinomycetes</taxon>
        <taxon>Pseudonocardiales</taxon>
        <taxon>Pseudonocardiaceae</taxon>
        <taxon>Saccharopolyspora</taxon>
    </lineage>
</organism>